<comment type="caution">
    <text evidence="2">The sequence shown here is derived from an EMBL/GenBank/DDBJ whole genome shotgun (WGS) entry which is preliminary data.</text>
</comment>
<evidence type="ECO:0000313" key="2">
    <source>
        <dbReference type="EMBL" id="EOQ19825.1"/>
    </source>
</evidence>
<reference evidence="2 3" key="1">
    <citation type="submission" date="2012-12" db="EMBL/GenBank/DDBJ databases">
        <title>The Genome Sequence of Bacillus cereus VD184.</title>
        <authorList>
            <consortium name="The Broad Institute Genome Sequencing Platform"/>
            <consortium name="The Broad Institute Genome Sequencing Center for Infectious Disease"/>
            <person name="Feldgarden M."/>
            <person name="Van der Auwera G.A."/>
            <person name="Mahillon J."/>
            <person name="Duprez V."/>
            <person name="Timmery S."/>
            <person name="Mattelet C."/>
            <person name="Dierick K."/>
            <person name="Sun M."/>
            <person name="Yu Z."/>
            <person name="Zhu L."/>
            <person name="Hu X."/>
            <person name="Shank E.B."/>
            <person name="Swiecicka I."/>
            <person name="Hansen B.M."/>
            <person name="Andrup L."/>
            <person name="Walker B."/>
            <person name="Young S.K."/>
            <person name="Zeng Q."/>
            <person name="Gargeya S."/>
            <person name="Fitzgerald M."/>
            <person name="Haas B."/>
            <person name="Abouelleil A."/>
            <person name="Alvarado L."/>
            <person name="Arachchi H.M."/>
            <person name="Berlin A.M."/>
            <person name="Chapman S.B."/>
            <person name="Dewar J."/>
            <person name="Goldberg J."/>
            <person name="Griggs A."/>
            <person name="Gujja S."/>
            <person name="Hansen M."/>
            <person name="Howarth C."/>
            <person name="Imamovic A."/>
            <person name="Larimer J."/>
            <person name="McCowan C."/>
            <person name="Murphy C."/>
            <person name="Neiman D."/>
            <person name="Pearson M."/>
            <person name="Priest M."/>
            <person name="Roberts A."/>
            <person name="Saif S."/>
            <person name="Shea T."/>
            <person name="Sisk P."/>
            <person name="Sykes S."/>
            <person name="Wortman J."/>
            <person name="Nusbaum C."/>
            <person name="Birren B."/>
        </authorList>
    </citation>
    <scope>NUCLEOTIDE SEQUENCE [LARGE SCALE GENOMIC DNA]</scope>
    <source>
        <strain evidence="2 3">VD184</strain>
    </source>
</reference>
<dbReference type="EMBL" id="AHFK01000018">
    <property type="protein sequence ID" value="EOQ19825.1"/>
    <property type="molecule type" value="Genomic_DNA"/>
</dbReference>
<dbReference type="AlphaFoldDB" id="A0A9W5RC18"/>
<name>A0A9W5RC18_BACCE</name>
<dbReference type="EMBL" id="AHFK01000019">
    <property type="protein sequence ID" value="EOQ19126.1"/>
    <property type="molecule type" value="Genomic_DNA"/>
</dbReference>
<dbReference type="Proteomes" id="UP000014028">
    <property type="component" value="Unassembled WGS sequence"/>
</dbReference>
<evidence type="ECO:0000313" key="1">
    <source>
        <dbReference type="EMBL" id="EOQ19126.1"/>
    </source>
</evidence>
<accession>A0A9W5RC18</accession>
<protein>
    <submittedName>
        <fullName evidence="2">Uncharacterized protein</fullName>
    </submittedName>
</protein>
<proteinExistence type="predicted"/>
<organism evidence="2 3">
    <name type="scientific">Bacillus cereus VD184</name>
    <dbReference type="NCBI Taxonomy" id="1053242"/>
    <lineage>
        <taxon>Bacteria</taxon>
        <taxon>Bacillati</taxon>
        <taxon>Bacillota</taxon>
        <taxon>Bacilli</taxon>
        <taxon>Bacillales</taxon>
        <taxon>Bacillaceae</taxon>
        <taxon>Bacillus</taxon>
        <taxon>Bacillus cereus group</taxon>
    </lineage>
</organism>
<gene>
    <name evidence="2" type="ORF">IKC_04299</name>
    <name evidence="1" type="ORF">IKC_05190</name>
</gene>
<sequence length="36" mass="4291">MSKKSIFLYIKLKRTNEWNLDLIQLGNEITRCVPPK</sequence>
<evidence type="ECO:0000313" key="3">
    <source>
        <dbReference type="Proteomes" id="UP000014028"/>
    </source>
</evidence>